<comment type="caution">
    <text evidence="2">The sequence shown here is derived from an EMBL/GenBank/DDBJ whole genome shotgun (WGS) entry which is preliminary data.</text>
</comment>
<evidence type="ECO:0000313" key="2">
    <source>
        <dbReference type="EMBL" id="GJT39067.1"/>
    </source>
</evidence>
<organism evidence="2 3">
    <name type="scientific">Tanacetum coccineum</name>
    <dbReference type="NCBI Taxonomy" id="301880"/>
    <lineage>
        <taxon>Eukaryota</taxon>
        <taxon>Viridiplantae</taxon>
        <taxon>Streptophyta</taxon>
        <taxon>Embryophyta</taxon>
        <taxon>Tracheophyta</taxon>
        <taxon>Spermatophyta</taxon>
        <taxon>Magnoliopsida</taxon>
        <taxon>eudicotyledons</taxon>
        <taxon>Gunneridae</taxon>
        <taxon>Pentapetalae</taxon>
        <taxon>asterids</taxon>
        <taxon>campanulids</taxon>
        <taxon>Asterales</taxon>
        <taxon>Asteraceae</taxon>
        <taxon>Asteroideae</taxon>
        <taxon>Anthemideae</taxon>
        <taxon>Anthemidinae</taxon>
        <taxon>Tanacetum</taxon>
    </lineage>
</organism>
<gene>
    <name evidence="2" type="ORF">Tco_0938932</name>
</gene>
<protein>
    <submittedName>
        <fullName evidence="2">Uncharacterized protein</fullName>
    </submittedName>
</protein>
<reference evidence="2" key="2">
    <citation type="submission" date="2022-01" db="EMBL/GenBank/DDBJ databases">
        <authorList>
            <person name="Yamashiro T."/>
            <person name="Shiraishi A."/>
            <person name="Satake H."/>
            <person name="Nakayama K."/>
        </authorList>
    </citation>
    <scope>NUCLEOTIDE SEQUENCE</scope>
</reference>
<accession>A0ABQ5DJF9</accession>
<name>A0ABQ5DJF9_9ASTR</name>
<dbReference type="Proteomes" id="UP001151760">
    <property type="component" value="Unassembled WGS sequence"/>
</dbReference>
<reference evidence="2" key="1">
    <citation type="journal article" date="2022" name="Int. J. Mol. Sci.">
        <title>Draft Genome of Tanacetum Coccineum: Genomic Comparison of Closely Related Tanacetum-Family Plants.</title>
        <authorList>
            <person name="Yamashiro T."/>
            <person name="Shiraishi A."/>
            <person name="Nakayama K."/>
            <person name="Satake H."/>
        </authorList>
    </citation>
    <scope>NUCLEOTIDE SEQUENCE</scope>
</reference>
<feature type="compositionally biased region" description="Basic and acidic residues" evidence="1">
    <location>
        <begin position="82"/>
        <end position="91"/>
    </location>
</feature>
<sequence>MGGVCSIAGSAMVSSATDWNTLWFPQLVDQMANMHQDYHVPWTQEVHGSLLALIRQTLVPQLGDQWHLHQDYHVPWTQNHRVPESMEHDSPDASATGHPIAEPKSVQSVPEENHAPPAMLQFAKIRKLFAERSDPRLYMLYLLFRNGEYLRKCIFDGPHKLTSVVIEAVAATVNAPAEPEHDRAGQYTTCLKDKLYFKAKRKLISCFQLVLEMTSTQLV</sequence>
<evidence type="ECO:0000313" key="3">
    <source>
        <dbReference type="Proteomes" id="UP001151760"/>
    </source>
</evidence>
<evidence type="ECO:0000256" key="1">
    <source>
        <dbReference type="SAM" id="MobiDB-lite"/>
    </source>
</evidence>
<proteinExistence type="predicted"/>
<keyword evidence="3" id="KW-1185">Reference proteome</keyword>
<dbReference type="EMBL" id="BQNB010015356">
    <property type="protein sequence ID" value="GJT39067.1"/>
    <property type="molecule type" value="Genomic_DNA"/>
</dbReference>
<feature type="region of interest" description="Disordered" evidence="1">
    <location>
        <begin position="82"/>
        <end position="101"/>
    </location>
</feature>